<dbReference type="AlphaFoldDB" id="A0AAD4N6W1"/>
<comment type="caution">
    <text evidence="1">The sequence shown here is derived from an EMBL/GenBank/DDBJ whole genome shotgun (WGS) entry which is preliminary data.</text>
</comment>
<sequence>MHTYRGGNILGVWTELRAGDPIRTRNIKGMHLRMEETRDMCPLADFIRRLSIHDLLILRREKGNWFLRIISFSSLLKEVQL</sequence>
<gene>
    <name evidence="1" type="ORF">DdX_06048</name>
</gene>
<accession>A0AAD4N6W1</accession>
<reference evidence="1" key="1">
    <citation type="submission" date="2022-01" db="EMBL/GenBank/DDBJ databases">
        <title>Genome Sequence Resource for Two Populations of Ditylenchus destructor, the Migratory Endoparasitic Phytonematode.</title>
        <authorList>
            <person name="Zhang H."/>
            <person name="Lin R."/>
            <person name="Xie B."/>
        </authorList>
    </citation>
    <scope>NUCLEOTIDE SEQUENCE</scope>
    <source>
        <strain evidence="1">BazhouSP</strain>
    </source>
</reference>
<organism evidence="1 2">
    <name type="scientific">Ditylenchus destructor</name>
    <dbReference type="NCBI Taxonomy" id="166010"/>
    <lineage>
        <taxon>Eukaryota</taxon>
        <taxon>Metazoa</taxon>
        <taxon>Ecdysozoa</taxon>
        <taxon>Nematoda</taxon>
        <taxon>Chromadorea</taxon>
        <taxon>Rhabditida</taxon>
        <taxon>Tylenchina</taxon>
        <taxon>Tylenchomorpha</taxon>
        <taxon>Sphaerularioidea</taxon>
        <taxon>Anguinidae</taxon>
        <taxon>Anguininae</taxon>
        <taxon>Ditylenchus</taxon>
    </lineage>
</organism>
<dbReference type="EMBL" id="JAKKPZ010000007">
    <property type="protein sequence ID" value="KAI1718934.1"/>
    <property type="molecule type" value="Genomic_DNA"/>
</dbReference>
<evidence type="ECO:0000313" key="1">
    <source>
        <dbReference type="EMBL" id="KAI1718934.1"/>
    </source>
</evidence>
<protein>
    <submittedName>
        <fullName evidence="1">Uncharacterized protein</fullName>
    </submittedName>
</protein>
<name>A0AAD4N6W1_9BILA</name>
<evidence type="ECO:0000313" key="2">
    <source>
        <dbReference type="Proteomes" id="UP001201812"/>
    </source>
</evidence>
<dbReference type="Proteomes" id="UP001201812">
    <property type="component" value="Unassembled WGS sequence"/>
</dbReference>
<proteinExistence type="predicted"/>
<keyword evidence="2" id="KW-1185">Reference proteome</keyword>